<evidence type="ECO:0000256" key="4">
    <source>
        <dbReference type="ARBA" id="ARBA00022452"/>
    </source>
</evidence>
<dbReference type="InterPro" id="IPR010105">
    <property type="entry name" value="TonB_sidphr_rcpt"/>
</dbReference>
<comment type="subcellular location">
    <subcellularLocation>
        <location evidence="1 14">Cell outer membrane</location>
        <topology evidence="1 14">Multi-pass membrane protein</topology>
    </subcellularLocation>
</comment>
<dbReference type="CDD" id="cd01347">
    <property type="entry name" value="ligand_gated_channel"/>
    <property type="match status" value="1"/>
</dbReference>
<evidence type="ECO:0000256" key="1">
    <source>
        <dbReference type="ARBA" id="ARBA00004571"/>
    </source>
</evidence>
<dbReference type="Pfam" id="PF07715">
    <property type="entry name" value="Plug"/>
    <property type="match status" value="1"/>
</dbReference>
<dbReference type="InterPro" id="IPR039426">
    <property type="entry name" value="TonB-dep_rcpt-like"/>
</dbReference>
<evidence type="ECO:0000256" key="17">
    <source>
        <dbReference type="SAM" id="SignalP"/>
    </source>
</evidence>
<proteinExistence type="inferred from homology"/>
<dbReference type="Gene3D" id="2.170.130.10">
    <property type="entry name" value="TonB-dependent receptor, plug domain"/>
    <property type="match status" value="1"/>
</dbReference>
<sequence>MTLMNSRGRALVIPLALLASGPAFSAEDTVVVSAVAPDTATTPTEGYSATTSRGATKTDKPLIETGQAISVVPRQQMEDQGSADVNSALNYTPGVFTGFAGGATRYDTVALRGFHGGDVNNTFLDGLRLMSDGGSYNVLQVDPWFLERIDVIRGPSSALYGQTIPGGLVMMTSKRPQFAREGHLRALVGNHSTNGTAFDYTDAINQNWAWRLTGMTKNTDTQYQNTRDERYAIAPSVLWQPDDDTSLVLRAYLEKDPSGGFHGSVPADGSLYSSTGHKLGTDFSDVEPGIDAFKRHEQIYSYEFAHRFNDVWAFRSNGSYTHSNVKLNQAYQLGWADAQHNELTRYYSGEDSSLDAWAMDNQLEADFATGSVDHTLVLGAEYHRFRNRIQSDSASATNLNPWSGENGGTDLWHYDASGAMIPGALRSNIRRVYEQTGVYLQDEMVWNRWHLDLSGRFDRLETKSRTVTPENNSRVVDNRRDDRFSGRAALLYAFQNGVSPYISYSSAVTPQVLPDAQGHLLKPTTSQQYEAGLKYQPPGSRDLYTLAVYDLTQKDVGNRVIQGSYYEPAGKVHSQGIELEARTEITPRLSAIAGYTWNKVRFKDAIDGNNGNTPYVTPDQFASLWGHYRADYGISFGAGLRYIGKQWVDNENTRRIPSVTLVDAMVRADLGEWSSNLRGASLQVNATNLTGRDYVAGCYGTNNCYWGKERQVIVTAGYDF</sequence>
<keyword evidence="12 20" id="KW-0675">Receptor</keyword>
<evidence type="ECO:0000256" key="16">
    <source>
        <dbReference type="RuleBase" id="RU003357"/>
    </source>
</evidence>
<evidence type="ECO:0000313" key="21">
    <source>
        <dbReference type="Proteomes" id="UP000302163"/>
    </source>
</evidence>
<evidence type="ECO:0000256" key="10">
    <source>
        <dbReference type="ARBA" id="ARBA00023077"/>
    </source>
</evidence>
<feature type="short sequence motif" description="TonB C-terminal box" evidence="15">
    <location>
        <begin position="703"/>
        <end position="720"/>
    </location>
</feature>
<protein>
    <submittedName>
        <fullName evidence="20">TonB-dependent siderophore receptor</fullName>
    </submittedName>
</protein>
<dbReference type="OrthoDB" id="127311at2"/>
<keyword evidence="11 14" id="KW-0472">Membrane</keyword>
<reference evidence="20 21" key="1">
    <citation type="submission" date="2019-05" db="EMBL/GenBank/DDBJ databases">
        <title>Complete genome sequence of Izhakiella calystegiae KSNA2, an endophyte isolated from beach morning glory (Calystegia soldanella).</title>
        <authorList>
            <person name="Jiang L."/>
            <person name="Jeong J.C."/>
            <person name="Kim C.Y."/>
            <person name="Kim D.H."/>
            <person name="Kim S.W."/>
            <person name="Lee j."/>
        </authorList>
    </citation>
    <scope>NUCLEOTIDE SEQUENCE [LARGE SCALE GENOMIC DNA]</scope>
    <source>
        <strain evidence="20 21">KSNA2</strain>
    </source>
</reference>
<dbReference type="NCBIfam" id="TIGR01783">
    <property type="entry name" value="TonB-siderophor"/>
    <property type="match status" value="1"/>
</dbReference>
<dbReference type="GO" id="GO:0015891">
    <property type="term" value="P:siderophore transport"/>
    <property type="evidence" value="ECO:0007669"/>
    <property type="project" value="InterPro"/>
</dbReference>
<keyword evidence="4 14" id="KW-1134">Transmembrane beta strand</keyword>
<dbReference type="PROSITE" id="PS01156">
    <property type="entry name" value="TONB_DEPENDENT_REC_2"/>
    <property type="match status" value="1"/>
</dbReference>
<dbReference type="KEGG" id="izh:FEM41_19510"/>
<dbReference type="Gene3D" id="2.40.170.20">
    <property type="entry name" value="TonB-dependent receptor, beta-barrel domain"/>
    <property type="match status" value="1"/>
</dbReference>
<dbReference type="FunFam" id="2.170.130.10:FF:000001">
    <property type="entry name" value="Catecholate siderophore TonB-dependent receptor"/>
    <property type="match status" value="1"/>
</dbReference>
<name>A0A4P8YLK7_9ENTR</name>
<evidence type="ECO:0000256" key="13">
    <source>
        <dbReference type="ARBA" id="ARBA00023237"/>
    </source>
</evidence>
<evidence type="ECO:0000256" key="6">
    <source>
        <dbReference type="ARBA" id="ARBA00022692"/>
    </source>
</evidence>
<dbReference type="InterPro" id="IPR000531">
    <property type="entry name" value="Beta-barrel_TonB"/>
</dbReference>
<dbReference type="PROSITE" id="PS52016">
    <property type="entry name" value="TONB_DEPENDENT_REC_3"/>
    <property type="match status" value="1"/>
</dbReference>
<organism evidence="20 21">
    <name type="scientific">Jejubacter calystegiae</name>
    <dbReference type="NCBI Taxonomy" id="2579935"/>
    <lineage>
        <taxon>Bacteria</taxon>
        <taxon>Pseudomonadati</taxon>
        <taxon>Pseudomonadota</taxon>
        <taxon>Gammaproteobacteria</taxon>
        <taxon>Enterobacterales</taxon>
        <taxon>Enterobacteriaceae</taxon>
        <taxon>Jejubacter</taxon>
    </lineage>
</organism>
<keyword evidence="7 17" id="KW-0732">Signal</keyword>
<dbReference type="EMBL" id="CP040428">
    <property type="protein sequence ID" value="QCT21680.1"/>
    <property type="molecule type" value="Genomic_DNA"/>
</dbReference>
<dbReference type="PANTHER" id="PTHR32552">
    <property type="entry name" value="FERRICHROME IRON RECEPTOR-RELATED"/>
    <property type="match status" value="1"/>
</dbReference>
<evidence type="ECO:0000259" key="18">
    <source>
        <dbReference type="Pfam" id="PF00593"/>
    </source>
</evidence>
<keyword evidence="6 14" id="KW-0812">Transmembrane</keyword>
<dbReference type="Pfam" id="PF00593">
    <property type="entry name" value="TonB_dep_Rec_b-barrel"/>
    <property type="match status" value="1"/>
</dbReference>
<evidence type="ECO:0000259" key="19">
    <source>
        <dbReference type="Pfam" id="PF07715"/>
    </source>
</evidence>
<evidence type="ECO:0000256" key="8">
    <source>
        <dbReference type="ARBA" id="ARBA00023004"/>
    </source>
</evidence>
<evidence type="ECO:0000256" key="15">
    <source>
        <dbReference type="PROSITE-ProRule" id="PRU10144"/>
    </source>
</evidence>
<evidence type="ECO:0000313" key="20">
    <source>
        <dbReference type="EMBL" id="QCT21680.1"/>
    </source>
</evidence>
<feature type="chain" id="PRO_5020685735" evidence="17">
    <location>
        <begin position="26"/>
        <end position="720"/>
    </location>
</feature>
<keyword evidence="9" id="KW-0406">Ion transport</keyword>
<dbReference type="SUPFAM" id="SSF56935">
    <property type="entry name" value="Porins"/>
    <property type="match status" value="1"/>
</dbReference>
<feature type="domain" description="TonB-dependent receptor-like beta-barrel" evidence="18">
    <location>
        <begin position="241"/>
        <end position="689"/>
    </location>
</feature>
<evidence type="ECO:0000256" key="12">
    <source>
        <dbReference type="ARBA" id="ARBA00023170"/>
    </source>
</evidence>
<dbReference type="InterPro" id="IPR010917">
    <property type="entry name" value="TonB_rcpt_CS"/>
</dbReference>
<evidence type="ECO:0000256" key="3">
    <source>
        <dbReference type="ARBA" id="ARBA00022448"/>
    </source>
</evidence>
<evidence type="ECO:0000256" key="9">
    <source>
        <dbReference type="ARBA" id="ARBA00023065"/>
    </source>
</evidence>
<keyword evidence="3 14" id="KW-0813">Transport</keyword>
<evidence type="ECO:0000256" key="2">
    <source>
        <dbReference type="ARBA" id="ARBA00009810"/>
    </source>
</evidence>
<feature type="domain" description="TonB-dependent receptor plug" evidence="19">
    <location>
        <begin position="62"/>
        <end position="167"/>
    </location>
</feature>
<dbReference type="GO" id="GO:0015344">
    <property type="term" value="F:siderophore uptake transmembrane transporter activity"/>
    <property type="evidence" value="ECO:0007669"/>
    <property type="project" value="TreeGrafter"/>
</dbReference>
<keyword evidence="10 16" id="KW-0798">TonB box</keyword>
<dbReference type="InterPro" id="IPR037066">
    <property type="entry name" value="Plug_dom_sf"/>
</dbReference>
<dbReference type="InterPro" id="IPR036942">
    <property type="entry name" value="Beta-barrel_TonB_sf"/>
</dbReference>
<comment type="similarity">
    <text evidence="2 14 16">Belongs to the TonB-dependent receptor family.</text>
</comment>
<evidence type="ECO:0000256" key="14">
    <source>
        <dbReference type="PROSITE-ProRule" id="PRU01360"/>
    </source>
</evidence>
<evidence type="ECO:0000256" key="5">
    <source>
        <dbReference type="ARBA" id="ARBA00022496"/>
    </source>
</evidence>
<keyword evidence="8" id="KW-0408">Iron</keyword>
<keyword evidence="13 14" id="KW-0998">Cell outer membrane</keyword>
<dbReference type="GO" id="GO:0038023">
    <property type="term" value="F:signaling receptor activity"/>
    <property type="evidence" value="ECO:0007669"/>
    <property type="project" value="InterPro"/>
</dbReference>
<gene>
    <name evidence="20" type="ORF">FEM41_19510</name>
</gene>
<dbReference type="PANTHER" id="PTHR32552:SF68">
    <property type="entry name" value="FERRICHROME OUTER MEMBRANE TRANSPORTER_PHAGE RECEPTOR"/>
    <property type="match status" value="1"/>
</dbReference>
<accession>A0A4P8YLK7</accession>
<dbReference type="GO" id="GO:0009279">
    <property type="term" value="C:cell outer membrane"/>
    <property type="evidence" value="ECO:0007669"/>
    <property type="project" value="UniProtKB-SubCell"/>
</dbReference>
<keyword evidence="21" id="KW-1185">Reference proteome</keyword>
<dbReference type="InterPro" id="IPR012910">
    <property type="entry name" value="Plug_dom"/>
</dbReference>
<feature type="signal peptide" evidence="17">
    <location>
        <begin position="1"/>
        <end position="25"/>
    </location>
</feature>
<dbReference type="AlphaFoldDB" id="A0A4P8YLK7"/>
<evidence type="ECO:0000256" key="7">
    <source>
        <dbReference type="ARBA" id="ARBA00022729"/>
    </source>
</evidence>
<evidence type="ECO:0000256" key="11">
    <source>
        <dbReference type="ARBA" id="ARBA00023136"/>
    </source>
</evidence>
<dbReference type="Proteomes" id="UP000302163">
    <property type="component" value="Chromosome"/>
</dbReference>
<keyword evidence="5" id="KW-0410">Iron transport</keyword>